<dbReference type="InterPro" id="IPR014710">
    <property type="entry name" value="RmlC-like_jellyroll"/>
</dbReference>
<dbReference type="InterPro" id="IPR011051">
    <property type="entry name" value="RmlC_Cupin_sf"/>
</dbReference>
<dbReference type="InterPro" id="IPR014500">
    <property type="entry name" value="UCP019307_cupin"/>
</dbReference>
<dbReference type="AlphaFoldDB" id="A0A6B8RW60"/>
<dbReference type="SUPFAM" id="SSF51182">
    <property type="entry name" value="RmlC-like cupins"/>
    <property type="match status" value="1"/>
</dbReference>
<dbReference type="PANTHER" id="PTHR36448:SF2">
    <property type="entry name" value="CUPIN TYPE-1 DOMAIN-CONTAINING PROTEIN"/>
    <property type="match status" value="1"/>
</dbReference>
<accession>A0A6B8RW60</accession>
<gene>
    <name evidence="1" type="ORF">EHS13_34660</name>
</gene>
<organism evidence="1 2">
    <name type="scientific">Paenibacillus psychroresistens</name>
    <dbReference type="NCBI Taxonomy" id="1778678"/>
    <lineage>
        <taxon>Bacteria</taxon>
        <taxon>Bacillati</taxon>
        <taxon>Bacillota</taxon>
        <taxon>Bacilli</taxon>
        <taxon>Bacillales</taxon>
        <taxon>Paenibacillaceae</taxon>
        <taxon>Paenibacillus</taxon>
    </lineage>
</organism>
<dbReference type="PIRSF" id="PIRSF019307">
    <property type="entry name" value="UCP019307"/>
    <property type="match status" value="1"/>
</dbReference>
<dbReference type="KEGG" id="ppsc:EHS13_34660"/>
<name>A0A6B8RW60_9BACL</name>
<protein>
    <submittedName>
        <fullName evidence="1">Uncharacterized protein</fullName>
    </submittedName>
</protein>
<dbReference type="CDD" id="cd02219">
    <property type="entry name" value="cupin_YjlB-like"/>
    <property type="match status" value="1"/>
</dbReference>
<dbReference type="InterPro" id="IPR047121">
    <property type="entry name" value="YjiB-like"/>
</dbReference>
<keyword evidence="2" id="KW-1185">Reference proteome</keyword>
<proteinExistence type="predicted"/>
<evidence type="ECO:0000313" key="1">
    <source>
        <dbReference type="EMBL" id="QGQ99643.1"/>
    </source>
</evidence>
<dbReference type="Proteomes" id="UP000426246">
    <property type="component" value="Chromosome"/>
</dbReference>
<reference evidence="2" key="1">
    <citation type="submission" date="2018-11" db="EMBL/GenBank/DDBJ databases">
        <title>Complete genome sequence of Paenibacillus sp. ML311-T8.</title>
        <authorList>
            <person name="Nam Y.-D."/>
            <person name="Kang J."/>
            <person name="Chung W.-H."/>
            <person name="Park Y.S."/>
        </authorList>
    </citation>
    <scope>NUCLEOTIDE SEQUENCE [LARGE SCALE GENOMIC DNA]</scope>
    <source>
        <strain evidence="2">ML311-T8</strain>
    </source>
</reference>
<dbReference type="EMBL" id="CP034235">
    <property type="protein sequence ID" value="QGQ99643.1"/>
    <property type="molecule type" value="Genomic_DNA"/>
</dbReference>
<dbReference type="Gene3D" id="2.60.120.10">
    <property type="entry name" value="Jelly Rolls"/>
    <property type="match status" value="1"/>
</dbReference>
<sequence length="169" mass="19010">MKGLEVRSYYYEDDGKIPNNVDLPALLYVGALKEKPEQTEKIFNSHNWRNSWTNGVFRYHHYHSNVHEVLGSIRGSATLQLGGEQGDQVVVEAGDVLVLPAGTGHKRLSASSDFQVVGAYPEGMDYNLRRGLADERPEVLEEIRQVPLPLLDPIYGENGPLVEKWHKSK</sequence>
<dbReference type="PANTHER" id="PTHR36448">
    <property type="entry name" value="BLR7373 PROTEIN"/>
    <property type="match status" value="1"/>
</dbReference>
<dbReference type="RefSeq" id="WP_155704808.1">
    <property type="nucleotide sequence ID" value="NZ_CP034235.1"/>
</dbReference>
<evidence type="ECO:0000313" key="2">
    <source>
        <dbReference type="Proteomes" id="UP000426246"/>
    </source>
</evidence>
<dbReference type="OrthoDB" id="9791759at2"/>